<name>C0CQH0_BLAHS</name>
<dbReference type="HOGENOM" id="CLU_2951056_0_0_9"/>
<sequence length="59" mass="7188">MVKRFVWKRIFDLGNSLPSLWQAVALSDGMAYRPLERVYKYYSIYNLRRMQSDEIYVCF</sequence>
<comment type="caution">
    <text evidence="1">The sequence shown here is derived from an EMBL/GenBank/DDBJ whole genome shotgun (WGS) entry which is preliminary data.</text>
</comment>
<organism evidence="1 2">
    <name type="scientific">Blautia hydrogenotrophica (strain DSM 10507 / JCM 14656 / S5a33)</name>
    <name type="common">Ruminococcus hydrogenotrophicus</name>
    <dbReference type="NCBI Taxonomy" id="476272"/>
    <lineage>
        <taxon>Bacteria</taxon>
        <taxon>Bacillati</taxon>
        <taxon>Bacillota</taxon>
        <taxon>Clostridia</taxon>
        <taxon>Lachnospirales</taxon>
        <taxon>Lachnospiraceae</taxon>
        <taxon>Blautia</taxon>
    </lineage>
</organism>
<dbReference type="PATRIC" id="fig|476272.21.peg.1257"/>
<reference evidence="1 2" key="2">
    <citation type="submission" date="2009-02" db="EMBL/GenBank/DDBJ databases">
        <title>Draft genome sequence of Blautia hydrogenotrophica DSM 10507 (Ruminococcus hydrogenotrophicus DSM 10507).</title>
        <authorList>
            <person name="Sudarsanam P."/>
            <person name="Ley R."/>
            <person name="Guruge J."/>
            <person name="Turnbaugh P.J."/>
            <person name="Mahowald M."/>
            <person name="Liep D."/>
            <person name="Gordon J."/>
        </authorList>
    </citation>
    <scope>NUCLEOTIDE SEQUENCE [LARGE SCALE GENOMIC DNA]</scope>
    <source>
        <strain evidence="2">DSM 10507 / JCM 14656 / S5a33</strain>
    </source>
</reference>
<dbReference type="AlphaFoldDB" id="C0CQH0"/>
<proteinExistence type="predicted"/>
<accession>C0CQH0</accession>
<dbReference type="EMBL" id="ACBZ01000171">
    <property type="protein sequence ID" value="EEG47960.1"/>
    <property type="molecule type" value="Genomic_DNA"/>
</dbReference>
<dbReference type="Proteomes" id="UP000003100">
    <property type="component" value="Unassembled WGS sequence"/>
</dbReference>
<protein>
    <submittedName>
        <fullName evidence="1">Uncharacterized protein</fullName>
    </submittedName>
</protein>
<gene>
    <name evidence="1" type="ORF">RUMHYD_03126</name>
</gene>
<evidence type="ECO:0000313" key="2">
    <source>
        <dbReference type="Proteomes" id="UP000003100"/>
    </source>
</evidence>
<keyword evidence="2" id="KW-1185">Reference proteome</keyword>
<evidence type="ECO:0000313" key="1">
    <source>
        <dbReference type="EMBL" id="EEG47960.1"/>
    </source>
</evidence>
<reference evidence="1 2" key="1">
    <citation type="submission" date="2009-01" db="EMBL/GenBank/DDBJ databases">
        <authorList>
            <person name="Fulton L."/>
            <person name="Clifton S."/>
            <person name="Fulton B."/>
            <person name="Xu J."/>
            <person name="Minx P."/>
            <person name="Pepin K.H."/>
            <person name="Johnson M."/>
            <person name="Bhonagiri V."/>
            <person name="Nash W.E."/>
            <person name="Mardis E.R."/>
            <person name="Wilson R.K."/>
        </authorList>
    </citation>
    <scope>NUCLEOTIDE SEQUENCE [LARGE SCALE GENOMIC DNA]</scope>
    <source>
        <strain evidence="2">DSM 10507 / JCM 14656 / S5a33</strain>
    </source>
</reference>